<evidence type="ECO:0000256" key="4">
    <source>
        <dbReference type="ARBA" id="ARBA00023136"/>
    </source>
</evidence>
<dbReference type="InterPro" id="IPR025423">
    <property type="entry name" value="TMEM205-like"/>
</dbReference>
<organism evidence="7">
    <name type="scientific">uncultured Sulfurovum sp</name>
    <dbReference type="NCBI Taxonomy" id="269237"/>
    <lineage>
        <taxon>Bacteria</taxon>
        <taxon>Pseudomonadati</taxon>
        <taxon>Campylobacterota</taxon>
        <taxon>Epsilonproteobacteria</taxon>
        <taxon>Campylobacterales</taxon>
        <taxon>Sulfurovaceae</taxon>
        <taxon>Sulfurovum</taxon>
        <taxon>environmental samples</taxon>
    </lineage>
</organism>
<evidence type="ECO:0000256" key="1">
    <source>
        <dbReference type="ARBA" id="ARBA00004370"/>
    </source>
</evidence>
<dbReference type="AlphaFoldDB" id="A0A6S6S7S7"/>
<sequence>MLKKYFRIFTIIFIITLGMTLGAGLFAGIVVAPTIFNSEVLLGSELLTRFQEGLLMTQVFERLAYLVNIAVVFVVLYEVIKYKAFESTRWSLLFSFLVVATGLLFTSYYIPQILEMQSLGEAATLGEKFENIHKGSELNFKFFAFSILGLFILTLKKVLR</sequence>
<keyword evidence="4 5" id="KW-0472">Membrane</keyword>
<feature type="transmembrane region" description="Helical" evidence="5">
    <location>
        <begin position="92"/>
        <end position="110"/>
    </location>
</feature>
<evidence type="ECO:0000256" key="3">
    <source>
        <dbReference type="ARBA" id="ARBA00022989"/>
    </source>
</evidence>
<evidence type="ECO:0000259" key="6">
    <source>
        <dbReference type="Pfam" id="PF13664"/>
    </source>
</evidence>
<gene>
    <name evidence="7" type="ORF">HELGO_WM10276</name>
</gene>
<feature type="transmembrane region" description="Helical" evidence="5">
    <location>
        <begin position="12"/>
        <end position="36"/>
    </location>
</feature>
<feature type="domain" description="TMEM205-like" evidence="6">
    <location>
        <begin position="16"/>
        <end position="119"/>
    </location>
</feature>
<name>A0A6S6S7S7_9BACT</name>
<feature type="transmembrane region" description="Helical" evidence="5">
    <location>
        <begin position="138"/>
        <end position="155"/>
    </location>
</feature>
<comment type="subcellular location">
    <subcellularLocation>
        <location evidence="1">Membrane</location>
    </subcellularLocation>
</comment>
<dbReference type="Pfam" id="PF13664">
    <property type="entry name" value="DUF4149"/>
    <property type="match status" value="1"/>
</dbReference>
<evidence type="ECO:0000256" key="5">
    <source>
        <dbReference type="SAM" id="Phobius"/>
    </source>
</evidence>
<protein>
    <submittedName>
        <fullName evidence="7">Membrane protein</fullName>
    </submittedName>
</protein>
<reference evidence="7" key="1">
    <citation type="submission" date="2020-01" db="EMBL/GenBank/DDBJ databases">
        <authorList>
            <person name="Meier V. D."/>
            <person name="Meier V D."/>
        </authorList>
    </citation>
    <scope>NUCLEOTIDE SEQUENCE</scope>
    <source>
        <strain evidence="7">HLG_WM_MAG_05</strain>
    </source>
</reference>
<feature type="transmembrane region" description="Helical" evidence="5">
    <location>
        <begin position="63"/>
        <end position="80"/>
    </location>
</feature>
<dbReference type="GO" id="GO:0016020">
    <property type="term" value="C:membrane"/>
    <property type="evidence" value="ECO:0007669"/>
    <property type="project" value="UniProtKB-SubCell"/>
</dbReference>
<proteinExistence type="predicted"/>
<evidence type="ECO:0000313" key="7">
    <source>
        <dbReference type="EMBL" id="CAA6801507.1"/>
    </source>
</evidence>
<dbReference type="EMBL" id="CACVAU010000003">
    <property type="protein sequence ID" value="CAA6801507.1"/>
    <property type="molecule type" value="Genomic_DNA"/>
</dbReference>
<accession>A0A6S6S7S7</accession>
<keyword evidence="2 5" id="KW-0812">Transmembrane</keyword>
<keyword evidence="3 5" id="KW-1133">Transmembrane helix</keyword>
<evidence type="ECO:0000256" key="2">
    <source>
        <dbReference type="ARBA" id="ARBA00022692"/>
    </source>
</evidence>